<name>A0A418XZV2_9GAMM</name>
<gene>
    <name evidence="1" type="ORF">D4A39_08785</name>
</gene>
<dbReference type="InterPro" id="IPR019587">
    <property type="entry name" value="Polyketide_cyclase/dehydratase"/>
</dbReference>
<dbReference type="InterPro" id="IPR023393">
    <property type="entry name" value="START-like_dom_sf"/>
</dbReference>
<dbReference type="RefSeq" id="WP_022985982.1">
    <property type="nucleotide sequence ID" value="NZ_QYYA01000002.1"/>
</dbReference>
<dbReference type="AlphaFoldDB" id="A0A418XZV2"/>
<dbReference type="EMBL" id="QYYA01000002">
    <property type="protein sequence ID" value="RJG18552.1"/>
    <property type="molecule type" value="Genomic_DNA"/>
</dbReference>
<evidence type="ECO:0000313" key="1">
    <source>
        <dbReference type="EMBL" id="RJG18552.1"/>
    </source>
</evidence>
<dbReference type="Gene3D" id="3.30.530.20">
    <property type="match status" value="1"/>
</dbReference>
<protein>
    <submittedName>
        <fullName evidence="1">SRPBCC family protein</fullName>
    </submittedName>
</protein>
<comment type="caution">
    <text evidence="1">The sequence shown here is derived from an EMBL/GenBank/DDBJ whole genome shotgun (WGS) entry which is preliminary data.</text>
</comment>
<dbReference type="SUPFAM" id="SSF55961">
    <property type="entry name" value="Bet v1-like"/>
    <property type="match status" value="1"/>
</dbReference>
<dbReference type="Pfam" id="PF10604">
    <property type="entry name" value="Polyketide_cyc2"/>
    <property type="match status" value="1"/>
</dbReference>
<reference evidence="1 2" key="1">
    <citation type="submission" date="2018-09" db="EMBL/GenBank/DDBJ databases">
        <title>Alcanivorax profundi sp. nov., isolated from 1000 m-depth seawater of the Mariana Trench.</title>
        <authorList>
            <person name="Liu J."/>
        </authorList>
    </citation>
    <scope>NUCLEOTIDE SEQUENCE [LARGE SCALE GENOMIC DNA]</scope>
    <source>
        <strain evidence="1 2">MTEO17</strain>
    </source>
</reference>
<keyword evidence="2" id="KW-1185">Reference proteome</keyword>
<proteinExistence type="predicted"/>
<accession>A0A418XZV2</accession>
<dbReference type="Proteomes" id="UP000283734">
    <property type="component" value="Unassembled WGS sequence"/>
</dbReference>
<sequence>MKPVIHLSVSIQCAAQQVYDFASNPANLPLWAAGLTQAELVQDGDIWIAQAPFGQARIRFAERNAYGVMDHSVEMDDGQVVYNPLRVVPNGDGSECTFTLFRRDDMDDQQFQADHDAVVADLQTLKRHLESPS</sequence>
<evidence type="ECO:0000313" key="2">
    <source>
        <dbReference type="Proteomes" id="UP000283734"/>
    </source>
</evidence>
<dbReference type="OrthoDB" id="880456at2"/>
<organism evidence="1 2">
    <name type="scientific">Alcanivorax profundi</name>
    <dbReference type="NCBI Taxonomy" id="2338368"/>
    <lineage>
        <taxon>Bacteria</taxon>
        <taxon>Pseudomonadati</taxon>
        <taxon>Pseudomonadota</taxon>
        <taxon>Gammaproteobacteria</taxon>
        <taxon>Oceanospirillales</taxon>
        <taxon>Alcanivoracaceae</taxon>
        <taxon>Alcanivorax</taxon>
    </lineage>
</organism>